<sequence>MELGDDVGHSYGWFHKLFRDWVDTLDIAHCVPHQSRHTLATNLLRNGADLIHVKRYLGQVSERMAEHYVHLANTDPHLEQAPQTIWSPAPDRTRPDWSFPAASPCPRKRPRPSPST</sequence>
<dbReference type="InterPro" id="IPR011010">
    <property type="entry name" value="DNA_brk_join_enz"/>
</dbReference>
<dbReference type="SUPFAM" id="SSF56349">
    <property type="entry name" value="DNA breaking-rejoining enzymes"/>
    <property type="match status" value="1"/>
</dbReference>
<evidence type="ECO:0000313" key="4">
    <source>
        <dbReference type="EMBL" id="GHA69995.1"/>
    </source>
</evidence>
<comment type="caution">
    <text evidence="4">The sequence shown here is derived from an EMBL/GenBank/DDBJ whole genome shotgun (WGS) entry which is preliminary data.</text>
</comment>
<dbReference type="Gene3D" id="1.10.443.10">
    <property type="entry name" value="Intergrase catalytic core"/>
    <property type="match status" value="1"/>
</dbReference>
<proteinExistence type="predicted"/>
<keyword evidence="5" id="KW-1185">Reference proteome</keyword>
<dbReference type="InterPro" id="IPR013762">
    <property type="entry name" value="Integrase-like_cat_sf"/>
</dbReference>
<dbReference type="EMBL" id="BMVN01000072">
    <property type="protein sequence ID" value="GHA69995.1"/>
    <property type="molecule type" value="Genomic_DNA"/>
</dbReference>
<name>A0ABQ3DFE4_9ACTN</name>
<reference evidence="5" key="1">
    <citation type="journal article" date="2019" name="Int. J. Syst. Evol. Microbiol.">
        <title>The Global Catalogue of Microorganisms (GCM) 10K type strain sequencing project: providing services to taxonomists for standard genome sequencing and annotation.</title>
        <authorList>
            <consortium name="The Broad Institute Genomics Platform"/>
            <consortium name="The Broad Institute Genome Sequencing Center for Infectious Disease"/>
            <person name="Wu L."/>
            <person name="Ma J."/>
        </authorList>
    </citation>
    <scope>NUCLEOTIDE SEQUENCE [LARGE SCALE GENOMIC DNA]</scope>
    <source>
        <strain evidence="5">JCM 4733</strain>
    </source>
</reference>
<feature type="compositionally biased region" description="Basic residues" evidence="2">
    <location>
        <begin position="106"/>
        <end position="116"/>
    </location>
</feature>
<organism evidence="4 5">
    <name type="scientific">Streptomyces canarius</name>
    <dbReference type="NCBI Taxonomy" id="285453"/>
    <lineage>
        <taxon>Bacteria</taxon>
        <taxon>Bacillati</taxon>
        <taxon>Actinomycetota</taxon>
        <taxon>Actinomycetes</taxon>
        <taxon>Kitasatosporales</taxon>
        <taxon>Streptomycetaceae</taxon>
        <taxon>Streptomyces</taxon>
    </lineage>
</organism>
<dbReference type="Proteomes" id="UP000653644">
    <property type="component" value="Unassembled WGS sequence"/>
</dbReference>
<dbReference type="RefSeq" id="WP_229917965.1">
    <property type="nucleotide sequence ID" value="NZ_BMVN01000072.1"/>
</dbReference>
<dbReference type="CDD" id="cd00397">
    <property type="entry name" value="DNA_BRE_C"/>
    <property type="match status" value="1"/>
</dbReference>
<accession>A0ABQ3DFE4</accession>
<keyword evidence="1" id="KW-0233">DNA recombination</keyword>
<evidence type="ECO:0000259" key="3">
    <source>
        <dbReference type="Pfam" id="PF00589"/>
    </source>
</evidence>
<dbReference type="InterPro" id="IPR002104">
    <property type="entry name" value="Integrase_catalytic"/>
</dbReference>
<evidence type="ECO:0000256" key="2">
    <source>
        <dbReference type="SAM" id="MobiDB-lite"/>
    </source>
</evidence>
<evidence type="ECO:0000313" key="5">
    <source>
        <dbReference type="Proteomes" id="UP000653644"/>
    </source>
</evidence>
<protein>
    <recommendedName>
        <fullName evidence="3">Tyr recombinase domain-containing protein</fullName>
    </recommendedName>
</protein>
<gene>
    <name evidence="4" type="ORF">GCM10010345_86780</name>
</gene>
<evidence type="ECO:0000256" key="1">
    <source>
        <dbReference type="ARBA" id="ARBA00023172"/>
    </source>
</evidence>
<dbReference type="Pfam" id="PF00589">
    <property type="entry name" value="Phage_integrase"/>
    <property type="match status" value="1"/>
</dbReference>
<feature type="region of interest" description="Disordered" evidence="2">
    <location>
        <begin position="75"/>
        <end position="116"/>
    </location>
</feature>
<feature type="domain" description="Tyr recombinase" evidence="3">
    <location>
        <begin position="14"/>
        <end position="73"/>
    </location>
</feature>